<evidence type="ECO:0008006" key="3">
    <source>
        <dbReference type="Google" id="ProtNLM"/>
    </source>
</evidence>
<reference evidence="2" key="1">
    <citation type="journal article" date="2019" name="Int. J. Syst. Evol. Microbiol.">
        <title>The Global Catalogue of Microorganisms (GCM) 10K type strain sequencing project: providing services to taxonomists for standard genome sequencing and annotation.</title>
        <authorList>
            <consortium name="The Broad Institute Genomics Platform"/>
            <consortium name="The Broad Institute Genome Sequencing Center for Infectious Disease"/>
            <person name="Wu L."/>
            <person name="Ma J."/>
        </authorList>
    </citation>
    <scope>NUCLEOTIDE SEQUENCE [LARGE SCALE GENOMIC DNA]</scope>
    <source>
        <strain evidence="2">CGMCC 4.7289</strain>
    </source>
</reference>
<gene>
    <name evidence="1" type="ORF">ACFOZ4_29055</name>
</gene>
<sequence length="175" mass="19348">MRLRRLRKECEARLSGLAVPRPFDVRAFCEQVAQWRGRPLHLHELPVEDAADLPCGMWIATDRADHVFHVPGGSSLHRDHIVLHELGHMLFDHAITAEPAGEPDALDRLLPDLDPAMVRRVLRRGGYSSEQEQAAEMLASLILQRAATPAPGGLGDVFGHARRVDAGLTEPAAQR</sequence>
<dbReference type="Proteomes" id="UP001595816">
    <property type="component" value="Unassembled WGS sequence"/>
</dbReference>
<protein>
    <recommendedName>
        <fullName evidence="3">Regulator component</fullName>
    </recommendedName>
</protein>
<comment type="caution">
    <text evidence="1">The sequence shown here is derived from an EMBL/GenBank/DDBJ whole genome shotgun (WGS) entry which is preliminary data.</text>
</comment>
<dbReference type="EMBL" id="JBHSAY010000015">
    <property type="protein sequence ID" value="MFC4134678.1"/>
    <property type="molecule type" value="Genomic_DNA"/>
</dbReference>
<accession>A0ABV8LW68</accession>
<organism evidence="1 2">
    <name type="scientific">Hamadaea flava</name>
    <dbReference type="NCBI Taxonomy" id="1742688"/>
    <lineage>
        <taxon>Bacteria</taxon>
        <taxon>Bacillati</taxon>
        <taxon>Actinomycetota</taxon>
        <taxon>Actinomycetes</taxon>
        <taxon>Micromonosporales</taxon>
        <taxon>Micromonosporaceae</taxon>
        <taxon>Hamadaea</taxon>
    </lineage>
</organism>
<name>A0ABV8LW68_9ACTN</name>
<keyword evidence="2" id="KW-1185">Reference proteome</keyword>
<evidence type="ECO:0000313" key="2">
    <source>
        <dbReference type="Proteomes" id="UP001595816"/>
    </source>
</evidence>
<proteinExistence type="predicted"/>
<dbReference type="RefSeq" id="WP_253761177.1">
    <property type="nucleotide sequence ID" value="NZ_JAMZDZ010000001.1"/>
</dbReference>
<evidence type="ECO:0000313" key="1">
    <source>
        <dbReference type="EMBL" id="MFC4134678.1"/>
    </source>
</evidence>